<keyword evidence="3 7" id="KW-0812">Transmembrane</keyword>
<dbReference type="CDD" id="cd17324">
    <property type="entry name" value="MFS_NepI_like"/>
    <property type="match status" value="1"/>
</dbReference>
<feature type="transmembrane region" description="Helical" evidence="7">
    <location>
        <begin position="173"/>
        <end position="193"/>
    </location>
</feature>
<feature type="transmembrane region" description="Helical" evidence="7">
    <location>
        <begin position="310"/>
        <end position="330"/>
    </location>
</feature>
<comment type="subcellular location">
    <subcellularLocation>
        <location evidence="1">Cell membrane</location>
        <topology evidence="1">Multi-pass membrane protein</topology>
    </subcellularLocation>
</comment>
<feature type="transmembrane region" description="Helical" evidence="7">
    <location>
        <begin position="254"/>
        <end position="275"/>
    </location>
</feature>
<dbReference type="Gene3D" id="1.20.1250.20">
    <property type="entry name" value="MFS general substrate transporter like domains"/>
    <property type="match status" value="1"/>
</dbReference>
<dbReference type="Pfam" id="PF07690">
    <property type="entry name" value="MFS_1"/>
    <property type="match status" value="1"/>
</dbReference>
<feature type="region of interest" description="Disordered" evidence="6">
    <location>
        <begin position="393"/>
        <end position="418"/>
    </location>
</feature>
<protein>
    <submittedName>
        <fullName evidence="9">DHA1 family purine ribonucleoside efflux pump-like MFS transporter</fullName>
    </submittedName>
</protein>
<comment type="caution">
    <text evidence="9">The sequence shown here is derived from an EMBL/GenBank/DDBJ whole genome shotgun (WGS) entry which is preliminary data.</text>
</comment>
<reference evidence="9 10" key="1">
    <citation type="submission" date="2020-08" db="EMBL/GenBank/DDBJ databases">
        <title>Sequencing the genomes of 1000 actinobacteria strains.</title>
        <authorList>
            <person name="Klenk H.-P."/>
        </authorList>
    </citation>
    <scope>NUCLEOTIDE SEQUENCE [LARGE SCALE GENOMIC DNA]</scope>
    <source>
        <strain evidence="9 10">DSM 103125</strain>
    </source>
</reference>
<sequence length="418" mass="42973">MTLADPYVAPTPTRGSWAAVVGIALGAFALVVTEFLPVGLLPDMTREFGVSEGTAGLAITATALLGAIAAPLTTIVIGRLDRRAVLLGLTGLLAVAGAISAIAPQFAVLIVGRVLLGVAVGGFWAVSLTAAAKLVPHDRVHTASSLVLGGISVGAVVSVPAASFISAHYDWRIAYGAATALAVVVFLIQLVLLPRIPIDRAVAADHFRQLLAMPKVRAILLTVVLIVGGHYAGYTFITPYLEQLTGLRTNSLSILLLAYGVVTVVGTFIGGAMAARHRQRAVLVTTGVFVVSMTTVAAFAHNATVTTPAVLAWALAIGMAPVCTQLWLYANTTRFVEAAQAMNTGVFQLSIALGSLLGAVTVDLVGLHSAMWFGAAALALAVLVVLAVGRVSPDDESDRQHGTEARSPAATGEPANSP</sequence>
<dbReference type="InterPro" id="IPR036259">
    <property type="entry name" value="MFS_trans_sf"/>
</dbReference>
<dbReference type="AlphaFoldDB" id="A0A840VVH9"/>
<gene>
    <name evidence="9" type="ORF">HNR20_004501</name>
</gene>
<keyword evidence="10" id="KW-1185">Reference proteome</keyword>
<proteinExistence type="predicted"/>
<dbReference type="InterPro" id="IPR020846">
    <property type="entry name" value="MFS_dom"/>
</dbReference>
<evidence type="ECO:0000256" key="5">
    <source>
        <dbReference type="ARBA" id="ARBA00023136"/>
    </source>
</evidence>
<dbReference type="PROSITE" id="PS50850">
    <property type="entry name" value="MFS"/>
    <property type="match status" value="1"/>
</dbReference>
<keyword evidence="4 7" id="KW-1133">Transmembrane helix</keyword>
<feature type="transmembrane region" description="Helical" evidence="7">
    <location>
        <begin position="56"/>
        <end position="77"/>
    </location>
</feature>
<dbReference type="Proteomes" id="UP000586947">
    <property type="component" value="Unassembled WGS sequence"/>
</dbReference>
<evidence type="ECO:0000256" key="2">
    <source>
        <dbReference type="ARBA" id="ARBA00022475"/>
    </source>
</evidence>
<feature type="transmembrane region" description="Helical" evidence="7">
    <location>
        <begin position="84"/>
        <end position="108"/>
    </location>
</feature>
<evidence type="ECO:0000256" key="7">
    <source>
        <dbReference type="SAM" id="Phobius"/>
    </source>
</evidence>
<evidence type="ECO:0000256" key="6">
    <source>
        <dbReference type="SAM" id="MobiDB-lite"/>
    </source>
</evidence>
<evidence type="ECO:0000313" key="9">
    <source>
        <dbReference type="EMBL" id="MBB5479996.1"/>
    </source>
</evidence>
<keyword evidence="2" id="KW-1003">Cell membrane</keyword>
<name>A0A840VVH9_9ACTN</name>
<dbReference type="InterPro" id="IPR050189">
    <property type="entry name" value="MFS_Efflux_Transporters"/>
</dbReference>
<feature type="transmembrane region" description="Helical" evidence="7">
    <location>
        <begin position="342"/>
        <end position="364"/>
    </location>
</feature>
<dbReference type="SUPFAM" id="SSF103473">
    <property type="entry name" value="MFS general substrate transporter"/>
    <property type="match status" value="1"/>
</dbReference>
<dbReference type="GO" id="GO:0022857">
    <property type="term" value="F:transmembrane transporter activity"/>
    <property type="evidence" value="ECO:0007669"/>
    <property type="project" value="InterPro"/>
</dbReference>
<feature type="transmembrane region" description="Helical" evidence="7">
    <location>
        <begin position="282"/>
        <end position="304"/>
    </location>
</feature>
<evidence type="ECO:0000256" key="3">
    <source>
        <dbReference type="ARBA" id="ARBA00022692"/>
    </source>
</evidence>
<feature type="transmembrane region" description="Helical" evidence="7">
    <location>
        <begin position="146"/>
        <end position="167"/>
    </location>
</feature>
<evidence type="ECO:0000313" key="10">
    <source>
        <dbReference type="Proteomes" id="UP000586947"/>
    </source>
</evidence>
<evidence type="ECO:0000259" key="8">
    <source>
        <dbReference type="PROSITE" id="PS50850"/>
    </source>
</evidence>
<feature type="transmembrane region" description="Helical" evidence="7">
    <location>
        <begin position="17"/>
        <end position="36"/>
    </location>
</feature>
<feature type="domain" description="Major facilitator superfamily (MFS) profile" evidence="8">
    <location>
        <begin position="19"/>
        <end position="393"/>
    </location>
</feature>
<dbReference type="InterPro" id="IPR011701">
    <property type="entry name" value="MFS"/>
</dbReference>
<feature type="transmembrane region" description="Helical" evidence="7">
    <location>
        <begin position="114"/>
        <end position="134"/>
    </location>
</feature>
<evidence type="ECO:0000256" key="4">
    <source>
        <dbReference type="ARBA" id="ARBA00022989"/>
    </source>
</evidence>
<dbReference type="EMBL" id="JACHDP010000001">
    <property type="protein sequence ID" value="MBB5479996.1"/>
    <property type="molecule type" value="Genomic_DNA"/>
</dbReference>
<evidence type="ECO:0000256" key="1">
    <source>
        <dbReference type="ARBA" id="ARBA00004651"/>
    </source>
</evidence>
<dbReference type="PANTHER" id="PTHR43124">
    <property type="entry name" value="PURINE EFFLUX PUMP PBUE"/>
    <property type="match status" value="1"/>
</dbReference>
<dbReference type="GO" id="GO:0005886">
    <property type="term" value="C:plasma membrane"/>
    <property type="evidence" value="ECO:0007669"/>
    <property type="project" value="UniProtKB-SubCell"/>
</dbReference>
<accession>A0A840VVH9</accession>
<feature type="transmembrane region" description="Helical" evidence="7">
    <location>
        <begin position="370"/>
        <end position="389"/>
    </location>
</feature>
<feature type="transmembrane region" description="Helical" evidence="7">
    <location>
        <begin position="214"/>
        <end position="234"/>
    </location>
</feature>
<dbReference type="RefSeq" id="WP_221309886.1">
    <property type="nucleotide sequence ID" value="NZ_BMNF01000005.1"/>
</dbReference>
<organism evidence="9 10">
    <name type="scientific">Micromonospora parathelypteridis</name>
    <dbReference type="NCBI Taxonomy" id="1839617"/>
    <lineage>
        <taxon>Bacteria</taxon>
        <taxon>Bacillati</taxon>
        <taxon>Actinomycetota</taxon>
        <taxon>Actinomycetes</taxon>
        <taxon>Micromonosporales</taxon>
        <taxon>Micromonosporaceae</taxon>
        <taxon>Micromonospora</taxon>
    </lineage>
</organism>
<dbReference type="PANTHER" id="PTHR43124:SF3">
    <property type="entry name" value="CHLORAMPHENICOL EFFLUX PUMP RV0191"/>
    <property type="match status" value="1"/>
</dbReference>
<keyword evidence="5 7" id="KW-0472">Membrane</keyword>